<dbReference type="Proteomes" id="UP001190700">
    <property type="component" value="Unassembled WGS sequence"/>
</dbReference>
<dbReference type="EMBL" id="LGRX02000515">
    <property type="protein sequence ID" value="KAK3288306.1"/>
    <property type="molecule type" value="Genomic_DNA"/>
</dbReference>
<evidence type="ECO:0000256" key="2">
    <source>
        <dbReference type="SAM" id="Phobius"/>
    </source>
</evidence>
<proteinExistence type="predicted"/>
<keyword evidence="2" id="KW-0472">Membrane</keyword>
<dbReference type="AlphaFoldDB" id="A0AAE0H3E0"/>
<reference evidence="3 4" key="1">
    <citation type="journal article" date="2015" name="Genome Biol. Evol.">
        <title>Comparative Genomics of a Bacterivorous Green Alga Reveals Evolutionary Causalities and Consequences of Phago-Mixotrophic Mode of Nutrition.</title>
        <authorList>
            <person name="Burns J.A."/>
            <person name="Paasch A."/>
            <person name="Narechania A."/>
            <person name="Kim E."/>
        </authorList>
    </citation>
    <scope>NUCLEOTIDE SEQUENCE [LARGE SCALE GENOMIC DNA]</scope>
    <source>
        <strain evidence="3 4">PLY_AMNH</strain>
    </source>
</reference>
<evidence type="ECO:0000313" key="4">
    <source>
        <dbReference type="Proteomes" id="UP001190700"/>
    </source>
</evidence>
<gene>
    <name evidence="3" type="ORF">CYMTET_4196</name>
</gene>
<feature type="compositionally biased region" description="Polar residues" evidence="1">
    <location>
        <begin position="315"/>
        <end position="326"/>
    </location>
</feature>
<organism evidence="3 4">
    <name type="scientific">Cymbomonas tetramitiformis</name>
    <dbReference type="NCBI Taxonomy" id="36881"/>
    <lineage>
        <taxon>Eukaryota</taxon>
        <taxon>Viridiplantae</taxon>
        <taxon>Chlorophyta</taxon>
        <taxon>Pyramimonadophyceae</taxon>
        <taxon>Pyramimonadales</taxon>
        <taxon>Pyramimonadaceae</taxon>
        <taxon>Cymbomonas</taxon>
    </lineage>
</organism>
<evidence type="ECO:0000313" key="3">
    <source>
        <dbReference type="EMBL" id="KAK3288306.1"/>
    </source>
</evidence>
<feature type="transmembrane region" description="Helical" evidence="2">
    <location>
        <begin position="332"/>
        <end position="356"/>
    </location>
</feature>
<keyword evidence="2" id="KW-1133">Transmembrane helix</keyword>
<keyword evidence="2" id="KW-0812">Transmembrane</keyword>
<sequence>MAVELEVPLEMTMHTIASDAISAQVIDYDRWQPAFVMDALRDVGKSGGPAMIRATSENTPVATYVTMREASDRASYDIEVLFSAVMARAASKQYLEYTRADSSSEFNLTNDDLIEDVCQLRQAADAGSLLGFSVMHYDSSIADEVGLHPTLKAYINGQRAATASLRSPSSFFKVNDELDRDGPLLMNHNLDSATGPKNAFVQPLLPNFGLGPSVARDEYRISVCAVTMLRPVAGSQRRRMLLQTTRDTRVRRGVGDEQLFFTLLPRDLNYQVSVGANEDTLTIDVEADRSSGASHEPTAAPTNTPPPPSTSAPTFDNSDSGGGQTISDRTTILVSTLAGGSLLAANIYMTIALAMYNKDVKDAKQKSSSSTSQMSNDIQTQMTKYRRAVKMASSSKLII</sequence>
<evidence type="ECO:0000256" key="1">
    <source>
        <dbReference type="SAM" id="MobiDB-lite"/>
    </source>
</evidence>
<feature type="region of interest" description="Disordered" evidence="1">
    <location>
        <begin position="288"/>
        <end position="326"/>
    </location>
</feature>
<name>A0AAE0H3E0_9CHLO</name>
<accession>A0AAE0H3E0</accession>
<keyword evidence="4" id="KW-1185">Reference proteome</keyword>
<protein>
    <submittedName>
        <fullName evidence="3">Uncharacterized protein</fullName>
    </submittedName>
</protein>
<comment type="caution">
    <text evidence="3">The sequence shown here is derived from an EMBL/GenBank/DDBJ whole genome shotgun (WGS) entry which is preliminary data.</text>
</comment>